<dbReference type="InterPro" id="IPR020901">
    <property type="entry name" value="Prtase_inh_Kunz-CS"/>
</dbReference>
<protein>
    <recommendedName>
        <fullName evidence="3">BPTI/Kunitz inhibitor domain-containing protein</fullName>
    </recommendedName>
</protein>
<dbReference type="SMART" id="SM00131">
    <property type="entry name" value="KU"/>
    <property type="match status" value="1"/>
</dbReference>
<dbReference type="EMBL" id="QNGE01004283">
    <property type="protein sequence ID" value="KAA3673043.1"/>
    <property type="molecule type" value="Genomic_DNA"/>
</dbReference>
<keyword evidence="1" id="KW-1015">Disulfide bond</keyword>
<gene>
    <name evidence="4" type="ORF">DEA37_0004918</name>
</gene>
<dbReference type="SUPFAM" id="SSF57362">
    <property type="entry name" value="BPTI-like"/>
    <property type="match status" value="1"/>
</dbReference>
<dbReference type="GO" id="GO:0005615">
    <property type="term" value="C:extracellular space"/>
    <property type="evidence" value="ECO:0007669"/>
    <property type="project" value="TreeGrafter"/>
</dbReference>
<evidence type="ECO:0000313" key="4">
    <source>
        <dbReference type="EMBL" id="KAA3673043.1"/>
    </source>
</evidence>
<dbReference type="GO" id="GO:0004867">
    <property type="term" value="F:serine-type endopeptidase inhibitor activity"/>
    <property type="evidence" value="ECO:0007669"/>
    <property type="project" value="InterPro"/>
</dbReference>
<dbReference type="AlphaFoldDB" id="A0A5J4NC82"/>
<comment type="caution">
    <text evidence="4">The sequence shown here is derived from an EMBL/GenBank/DDBJ whole genome shotgun (WGS) entry which is preliminary data.</text>
</comment>
<reference evidence="4 5" key="1">
    <citation type="journal article" date="2019" name="Gigascience">
        <title>Whole-genome sequence of the oriental lung fluke Paragonimus westermani.</title>
        <authorList>
            <person name="Oey H."/>
            <person name="Zakrzewski M."/>
            <person name="Narain K."/>
            <person name="Devi K.R."/>
            <person name="Agatsuma T."/>
            <person name="Nawaratna S."/>
            <person name="Gobert G.N."/>
            <person name="Jones M.K."/>
            <person name="Ragan M.A."/>
            <person name="McManus D.P."/>
            <person name="Krause L."/>
        </authorList>
    </citation>
    <scope>NUCLEOTIDE SEQUENCE [LARGE SCALE GENOMIC DNA]</scope>
    <source>
        <strain evidence="4 5">IND2009</strain>
    </source>
</reference>
<dbReference type="PROSITE" id="PS00280">
    <property type="entry name" value="BPTI_KUNITZ_1"/>
    <property type="match status" value="1"/>
</dbReference>
<dbReference type="InterPro" id="IPR002223">
    <property type="entry name" value="Kunitz_BPTI"/>
</dbReference>
<sequence>MYAFDIKKQKCVDFVYTGCGGNGNRFRNKVECKRFCKRHGISRQSREIRPNLTVDRLWTTRRTARAIAQREWTNGRRMAGELPPNTKRRPHKPDQNARDMWAETGGVVVRDSGSDMQSSAWHDNQ</sequence>
<dbReference type="PANTHER" id="PTHR10083">
    <property type="entry name" value="KUNITZ-TYPE PROTEASE INHIBITOR-RELATED"/>
    <property type="match status" value="1"/>
</dbReference>
<dbReference type="InterPro" id="IPR050098">
    <property type="entry name" value="TFPI/VKTCI-like"/>
</dbReference>
<evidence type="ECO:0000256" key="1">
    <source>
        <dbReference type="ARBA" id="ARBA00023157"/>
    </source>
</evidence>
<dbReference type="Proteomes" id="UP000324629">
    <property type="component" value="Unassembled WGS sequence"/>
</dbReference>
<dbReference type="Gene3D" id="4.10.410.10">
    <property type="entry name" value="Pancreatic trypsin inhibitor Kunitz domain"/>
    <property type="match status" value="1"/>
</dbReference>
<dbReference type="PROSITE" id="PS50279">
    <property type="entry name" value="BPTI_KUNITZ_2"/>
    <property type="match status" value="1"/>
</dbReference>
<name>A0A5J4NC82_9TREM</name>
<evidence type="ECO:0000259" key="3">
    <source>
        <dbReference type="PROSITE" id="PS50279"/>
    </source>
</evidence>
<dbReference type="PANTHER" id="PTHR10083:SF374">
    <property type="entry name" value="BPTI_KUNITZ INHIBITOR DOMAIN-CONTAINING PROTEIN"/>
    <property type="match status" value="1"/>
</dbReference>
<feature type="region of interest" description="Disordered" evidence="2">
    <location>
        <begin position="71"/>
        <end position="99"/>
    </location>
</feature>
<dbReference type="Pfam" id="PF00014">
    <property type="entry name" value="Kunitz_BPTI"/>
    <property type="match status" value="1"/>
</dbReference>
<evidence type="ECO:0000313" key="5">
    <source>
        <dbReference type="Proteomes" id="UP000324629"/>
    </source>
</evidence>
<feature type="domain" description="BPTI/Kunitz inhibitor" evidence="3">
    <location>
        <begin position="1"/>
        <end position="36"/>
    </location>
</feature>
<dbReference type="CDD" id="cd00109">
    <property type="entry name" value="Kunitz-type"/>
    <property type="match status" value="1"/>
</dbReference>
<dbReference type="PRINTS" id="PR00759">
    <property type="entry name" value="BASICPTASE"/>
</dbReference>
<organism evidence="4 5">
    <name type="scientific">Paragonimus westermani</name>
    <dbReference type="NCBI Taxonomy" id="34504"/>
    <lineage>
        <taxon>Eukaryota</taxon>
        <taxon>Metazoa</taxon>
        <taxon>Spiralia</taxon>
        <taxon>Lophotrochozoa</taxon>
        <taxon>Platyhelminthes</taxon>
        <taxon>Trematoda</taxon>
        <taxon>Digenea</taxon>
        <taxon>Plagiorchiida</taxon>
        <taxon>Troglotremata</taxon>
        <taxon>Troglotrematidae</taxon>
        <taxon>Paragonimus</taxon>
    </lineage>
</organism>
<proteinExistence type="predicted"/>
<evidence type="ECO:0000256" key="2">
    <source>
        <dbReference type="SAM" id="MobiDB-lite"/>
    </source>
</evidence>
<keyword evidence="5" id="KW-1185">Reference proteome</keyword>
<dbReference type="InterPro" id="IPR036880">
    <property type="entry name" value="Kunitz_BPTI_sf"/>
</dbReference>
<accession>A0A5J4NC82</accession>